<evidence type="ECO:0000256" key="6">
    <source>
        <dbReference type="SAM" id="Phobius"/>
    </source>
</evidence>
<evidence type="ECO:0000256" key="2">
    <source>
        <dbReference type="ARBA" id="ARBA00022737"/>
    </source>
</evidence>
<organism evidence="8 9">
    <name type="scientific">Bugula neritina</name>
    <name type="common">Brown bryozoan</name>
    <name type="synonym">Sertularia neritina</name>
    <dbReference type="NCBI Taxonomy" id="10212"/>
    <lineage>
        <taxon>Eukaryota</taxon>
        <taxon>Metazoa</taxon>
        <taxon>Spiralia</taxon>
        <taxon>Lophotrochozoa</taxon>
        <taxon>Bryozoa</taxon>
        <taxon>Gymnolaemata</taxon>
        <taxon>Cheilostomatida</taxon>
        <taxon>Flustrina</taxon>
        <taxon>Buguloidea</taxon>
        <taxon>Bugulidae</taxon>
        <taxon>Bugula</taxon>
    </lineage>
</organism>
<reference evidence="8" key="1">
    <citation type="submission" date="2020-06" db="EMBL/GenBank/DDBJ databases">
        <title>Draft genome of Bugula neritina, a colonial animal packing powerful symbionts and potential medicines.</title>
        <authorList>
            <person name="Rayko M."/>
        </authorList>
    </citation>
    <scope>NUCLEOTIDE SEQUENCE [LARGE SCALE GENOMIC DNA]</scope>
    <source>
        <strain evidence="8">Kwan_BN1</strain>
    </source>
</reference>
<keyword evidence="9" id="KW-1185">Reference proteome</keyword>
<keyword evidence="4" id="KW-0325">Glycoprotein</keyword>
<protein>
    <recommendedName>
        <fullName evidence="7">Sushi domain-containing protein</fullName>
    </recommendedName>
</protein>
<proteinExistence type="predicted"/>
<dbReference type="PROSITE" id="PS50923">
    <property type="entry name" value="SUSHI"/>
    <property type="match status" value="4"/>
</dbReference>
<gene>
    <name evidence="8" type="ORF">EB796_013214</name>
</gene>
<dbReference type="InterPro" id="IPR035976">
    <property type="entry name" value="Sushi/SCR/CCP_sf"/>
</dbReference>
<dbReference type="SMART" id="SM00032">
    <property type="entry name" value="CCP"/>
    <property type="match status" value="4"/>
</dbReference>
<feature type="domain" description="Sushi" evidence="7">
    <location>
        <begin position="184"/>
        <end position="249"/>
    </location>
</feature>
<keyword evidence="6" id="KW-0472">Membrane</keyword>
<dbReference type="Proteomes" id="UP000593567">
    <property type="component" value="Unassembled WGS sequence"/>
</dbReference>
<keyword evidence="2" id="KW-0677">Repeat</keyword>
<dbReference type="AlphaFoldDB" id="A0A7J7JR55"/>
<evidence type="ECO:0000313" key="9">
    <source>
        <dbReference type="Proteomes" id="UP000593567"/>
    </source>
</evidence>
<dbReference type="Pfam" id="PF00084">
    <property type="entry name" value="Sushi"/>
    <property type="match status" value="3"/>
</dbReference>
<evidence type="ECO:0000313" key="8">
    <source>
        <dbReference type="EMBL" id="KAF6028477.1"/>
    </source>
</evidence>
<keyword evidence="6" id="KW-0812">Transmembrane</keyword>
<evidence type="ECO:0000256" key="4">
    <source>
        <dbReference type="ARBA" id="ARBA00023180"/>
    </source>
</evidence>
<evidence type="ECO:0000256" key="1">
    <source>
        <dbReference type="ARBA" id="ARBA00022659"/>
    </source>
</evidence>
<keyword evidence="6" id="KW-1133">Transmembrane helix</keyword>
<feature type="domain" description="Sushi" evidence="7">
    <location>
        <begin position="121"/>
        <end position="183"/>
    </location>
</feature>
<keyword evidence="3" id="KW-1015">Disulfide bond</keyword>
<name>A0A7J7JR55_BUGNE</name>
<feature type="domain" description="Sushi" evidence="7">
    <location>
        <begin position="1"/>
        <end position="54"/>
    </location>
</feature>
<comment type="caution">
    <text evidence="5">Lacks conserved residue(s) required for the propagation of feature annotation.</text>
</comment>
<feature type="transmembrane region" description="Helical" evidence="6">
    <location>
        <begin position="553"/>
        <end position="579"/>
    </location>
</feature>
<evidence type="ECO:0000256" key="5">
    <source>
        <dbReference type="PROSITE-ProRule" id="PRU00302"/>
    </source>
</evidence>
<dbReference type="InterPro" id="IPR000436">
    <property type="entry name" value="Sushi_SCR_CCP_dom"/>
</dbReference>
<keyword evidence="1 5" id="KW-0768">Sushi</keyword>
<feature type="domain" description="Sushi" evidence="7">
    <location>
        <begin position="55"/>
        <end position="120"/>
    </location>
</feature>
<dbReference type="InterPro" id="IPR050350">
    <property type="entry name" value="Compl-Cell_Adhes-Reg"/>
</dbReference>
<dbReference type="CDD" id="cd00033">
    <property type="entry name" value="CCP"/>
    <property type="match status" value="2"/>
</dbReference>
<evidence type="ECO:0000259" key="7">
    <source>
        <dbReference type="PROSITE" id="PS50923"/>
    </source>
</evidence>
<evidence type="ECO:0000256" key="3">
    <source>
        <dbReference type="ARBA" id="ARBA00023157"/>
    </source>
</evidence>
<dbReference type="SUPFAM" id="SSF57535">
    <property type="entry name" value="Complement control module/SCR domain"/>
    <property type="match status" value="4"/>
</dbReference>
<dbReference type="Gene3D" id="2.10.70.10">
    <property type="entry name" value="Complement Module, domain 1"/>
    <property type="match status" value="4"/>
</dbReference>
<sequence>MYDRPSVSSTYFYGDTIEIRCQSGYRFNNTDTDVLPISCTASGEWNSTINHCIEKLCVELPDLPSNSAIKESVNLPVPHNTELTILCFTGYEISLLVTEQLLTCLDQNLWQPDQLQQCHKVNCSDPGAGENVARRDVESFLFMAEATFLCIEGYIDEITRSPSVTVECQANRSWSRPAPTCISVRCPPPILKEGLQNLTLNSYYEVNNVLTANCLPGHSVRGNLDVTSVTWICTPEGLWDIEIEQSCVRISSYNDFMVATTNIIGEVKMSLIQAKAYHNVGVNYTLEFFGVSSIESLTVETTFEWHVDTAGYHEFTVHLPQAKYDLHLSSTEAPHADLENDDVLHTYNVTVRSGEPALKSIVSLDTFQPKVVTQYSDERAIEAIVTGESVDVAIRQAFTETNGTILGFTLIVKKIEKPAVWPPYQAFPRSSFFHSPLPPEERNTSLITGDEIEEIFSSGSSSVDETPVEFIERTQPYPLFMERADLNGSEFAVIRIGDGQCFYENSVKYCNGPLRPETVYCIKLRTYTEHDYLDSLCSDQFLTGGRAKVAKNAFLPLTVAVTPFCMFLAVIMLLYHFFIKKSNRNNQMMFLNQAESEETLKSITDFPLPIKTVNKHQLTTMNLKPPIKHLPEAPSRESIVDIGVTDIFGHEIFFNQ</sequence>
<accession>A0A7J7JR55</accession>
<dbReference type="OrthoDB" id="8961654at2759"/>
<dbReference type="EMBL" id="VXIV02001946">
    <property type="protein sequence ID" value="KAF6028477.1"/>
    <property type="molecule type" value="Genomic_DNA"/>
</dbReference>
<dbReference type="PANTHER" id="PTHR19325:SF575">
    <property type="entry name" value="LOCOMOTION-RELATED PROTEIN HIKARU GENKI"/>
    <property type="match status" value="1"/>
</dbReference>
<comment type="caution">
    <text evidence="8">The sequence shown here is derived from an EMBL/GenBank/DDBJ whole genome shotgun (WGS) entry which is preliminary data.</text>
</comment>
<dbReference type="PANTHER" id="PTHR19325">
    <property type="entry name" value="COMPLEMENT COMPONENT-RELATED SUSHI DOMAIN-CONTAINING"/>
    <property type="match status" value="1"/>
</dbReference>